<feature type="transmembrane region" description="Helical" evidence="1">
    <location>
        <begin position="75"/>
        <end position="97"/>
    </location>
</feature>
<dbReference type="GO" id="GO:0006874">
    <property type="term" value="P:intracellular calcium ion homeostasis"/>
    <property type="evidence" value="ECO:0007669"/>
    <property type="project" value="TreeGrafter"/>
</dbReference>
<organism evidence="2 3">
    <name type="scientific">Paragonimus westermani</name>
    <dbReference type="NCBI Taxonomy" id="34504"/>
    <lineage>
        <taxon>Eukaryota</taxon>
        <taxon>Metazoa</taxon>
        <taxon>Spiralia</taxon>
        <taxon>Lophotrochozoa</taxon>
        <taxon>Platyhelminthes</taxon>
        <taxon>Trematoda</taxon>
        <taxon>Digenea</taxon>
        <taxon>Plagiorchiida</taxon>
        <taxon>Troglotremata</taxon>
        <taxon>Troglotrematidae</taxon>
        <taxon>Paragonimus</taxon>
    </lineage>
</organism>
<dbReference type="AlphaFoldDB" id="A0A5J4NMA5"/>
<evidence type="ECO:0008006" key="4">
    <source>
        <dbReference type="Google" id="ProtNLM"/>
    </source>
</evidence>
<feature type="transmembrane region" description="Helical" evidence="1">
    <location>
        <begin position="112"/>
        <end position="136"/>
    </location>
</feature>
<dbReference type="GO" id="GO:0005783">
    <property type="term" value="C:endoplasmic reticulum"/>
    <property type="evidence" value="ECO:0007669"/>
    <property type="project" value="TreeGrafter"/>
</dbReference>
<sequence>MRSPKAQQRAYAAHIAVTECSPYSLLIPCFRYLKHASLRQPPVTLNIVEPCDWSCTLLGNAMYAFVDELLDCLHFAPFDVCCHLIGLLVSSIFLVLYNENISLRGEFKRDSALWLVFFPLWCSDIISGYFNLLVFARRVLFHKKYQSWIQRHGLSVQRHRQPGWAHIVGDAFYTVFCCLCLFLFKLLLYQKLLNRHESNLSYGMVFLPLICYMHLLLICILVGICLRCCS</sequence>
<accession>A0A5J4NMA5</accession>
<keyword evidence="3" id="KW-1185">Reference proteome</keyword>
<dbReference type="PANTHER" id="PTHR13568">
    <property type="entry name" value="FAM11A, B PROTEIN"/>
    <property type="match status" value="1"/>
</dbReference>
<dbReference type="PANTHER" id="PTHR13568:SF9">
    <property type="entry name" value="TRANSMEMBRANE PROTEIN 203"/>
    <property type="match status" value="1"/>
</dbReference>
<evidence type="ECO:0000313" key="2">
    <source>
        <dbReference type="EMBL" id="KAA3676737.1"/>
    </source>
</evidence>
<evidence type="ECO:0000313" key="3">
    <source>
        <dbReference type="Proteomes" id="UP000324629"/>
    </source>
</evidence>
<proteinExistence type="predicted"/>
<keyword evidence="1" id="KW-0472">Membrane</keyword>
<dbReference type="Proteomes" id="UP000324629">
    <property type="component" value="Unassembled WGS sequence"/>
</dbReference>
<gene>
    <name evidence="2" type="ORF">DEA37_0014836</name>
</gene>
<reference evidence="2 3" key="1">
    <citation type="journal article" date="2019" name="Gigascience">
        <title>Whole-genome sequence of the oriental lung fluke Paragonimus westermani.</title>
        <authorList>
            <person name="Oey H."/>
            <person name="Zakrzewski M."/>
            <person name="Narain K."/>
            <person name="Devi K.R."/>
            <person name="Agatsuma T."/>
            <person name="Nawaratna S."/>
            <person name="Gobert G.N."/>
            <person name="Jones M.K."/>
            <person name="Ragan M.A."/>
            <person name="McManus D.P."/>
            <person name="Krause L."/>
        </authorList>
    </citation>
    <scope>NUCLEOTIDE SEQUENCE [LARGE SCALE GENOMIC DNA]</scope>
    <source>
        <strain evidence="2 3">IND2009</strain>
    </source>
</reference>
<dbReference type="InterPro" id="IPR019396">
    <property type="entry name" value="TM_Fragile-X-F-assoc"/>
</dbReference>
<evidence type="ECO:0000256" key="1">
    <source>
        <dbReference type="SAM" id="Phobius"/>
    </source>
</evidence>
<comment type="caution">
    <text evidence="2">The sequence shown here is derived from an EMBL/GenBank/DDBJ whole genome shotgun (WGS) entry which is preliminary data.</text>
</comment>
<keyword evidence="1" id="KW-1133">Transmembrane helix</keyword>
<keyword evidence="1" id="KW-0812">Transmembrane</keyword>
<feature type="transmembrane region" description="Helical" evidence="1">
    <location>
        <begin position="167"/>
        <end position="188"/>
    </location>
</feature>
<name>A0A5J4NMA5_9TREM</name>
<feature type="transmembrane region" description="Helical" evidence="1">
    <location>
        <begin position="200"/>
        <end position="226"/>
    </location>
</feature>
<protein>
    <recommendedName>
        <fullName evidence="4">Transmembrane protein</fullName>
    </recommendedName>
</protein>
<dbReference type="EMBL" id="QNGE01001831">
    <property type="protein sequence ID" value="KAA3676737.1"/>
    <property type="molecule type" value="Genomic_DNA"/>
</dbReference>